<sequence length="178" mass="19001">MQTIMAKRQDLARVESCASSLHCSAPPAVGCFASMKFNHNAAGGLVRARAQDQARPGRSNIDCLESLAENTCLDVILAAWSLRCLRDASTCTPKALPHPPATPSASMSSETNHARCCFAYLKLQLFLQGPAGSRGSERHSSDLQISLICHLLATSGWHRPPVNGPSVAPHDSFCTCAD</sequence>
<gene>
    <name evidence="1" type="ORF">CC80DRAFT_594240</name>
</gene>
<reference evidence="1" key="1">
    <citation type="journal article" date="2020" name="Stud. Mycol.">
        <title>101 Dothideomycetes genomes: a test case for predicting lifestyles and emergence of pathogens.</title>
        <authorList>
            <person name="Haridas S."/>
            <person name="Albert R."/>
            <person name="Binder M."/>
            <person name="Bloem J."/>
            <person name="Labutti K."/>
            <person name="Salamov A."/>
            <person name="Andreopoulos B."/>
            <person name="Baker S."/>
            <person name="Barry K."/>
            <person name="Bills G."/>
            <person name="Bluhm B."/>
            <person name="Cannon C."/>
            <person name="Castanera R."/>
            <person name="Culley D."/>
            <person name="Daum C."/>
            <person name="Ezra D."/>
            <person name="Gonzalez J."/>
            <person name="Henrissat B."/>
            <person name="Kuo A."/>
            <person name="Liang C."/>
            <person name="Lipzen A."/>
            <person name="Lutzoni F."/>
            <person name="Magnuson J."/>
            <person name="Mondo S."/>
            <person name="Nolan M."/>
            <person name="Ohm R."/>
            <person name="Pangilinan J."/>
            <person name="Park H.-J."/>
            <person name="Ramirez L."/>
            <person name="Alfaro M."/>
            <person name="Sun H."/>
            <person name="Tritt A."/>
            <person name="Yoshinaga Y."/>
            <person name="Zwiers L.-H."/>
            <person name="Turgeon B."/>
            <person name="Goodwin S."/>
            <person name="Spatafora J."/>
            <person name="Crous P."/>
            <person name="Grigoriev I."/>
        </authorList>
    </citation>
    <scope>NUCLEOTIDE SEQUENCE</scope>
    <source>
        <strain evidence="1">CBS 675.92</strain>
    </source>
</reference>
<proteinExistence type="predicted"/>
<evidence type="ECO:0000313" key="1">
    <source>
        <dbReference type="EMBL" id="KAF1955490.1"/>
    </source>
</evidence>
<protein>
    <submittedName>
        <fullName evidence="1">Uncharacterized protein</fullName>
    </submittedName>
</protein>
<accession>A0A6A5TU08</accession>
<evidence type="ECO:0000313" key="2">
    <source>
        <dbReference type="Proteomes" id="UP000800035"/>
    </source>
</evidence>
<name>A0A6A5TU08_9PLEO</name>
<keyword evidence="2" id="KW-1185">Reference proteome</keyword>
<dbReference type="Proteomes" id="UP000800035">
    <property type="component" value="Unassembled WGS sequence"/>
</dbReference>
<dbReference type="AlphaFoldDB" id="A0A6A5TU08"/>
<dbReference type="EMBL" id="ML976994">
    <property type="protein sequence ID" value="KAF1955490.1"/>
    <property type="molecule type" value="Genomic_DNA"/>
</dbReference>
<organism evidence="1 2">
    <name type="scientific">Byssothecium circinans</name>
    <dbReference type="NCBI Taxonomy" id="147558"/>
    <lineage>
        <taxon>Eukaryota</taxon>
        <taxon>Fungi</taxon>
        <taxon>Dikarya</taxon>
        <taxon>Ascomycota</taxon>
        <taxon>Pezizomycotina</taxon>
        <taxon>Dothideomycetes</taxon>
        <taxon>Pleosporomycetidae</taxon>
        <taxon>Pleosporales</taxon>
        <taxon>Massarineae</taxon>
        <taxon>Massarinaceae</taxon>
        <taxon>Byssothecium</taxon>
    </lineage>
</organism>